<dbReference type="InterPro" id="IPR055411">
    <property type="entry name" value="LRR_FXL15/At3g58940/PEG3-like"/>
</dbReference>
<reference evidence="3" key="1">
    <citation type="submission" date="2020-01" db="EMBL/GenBank/DDBJ databases">
        <title>Genome sequence of Kobresia littledalei, the first chromosome-level genome in the family Cyperaceae.</title>
        <authorList>
            <person name="Qu G."/>
        </authorList>
    </citation>
    <scope>NUCLEOTIDE SEQUENCE</scope>
    <source>
        <strain evidence="3">C.B.Clarke</strain>
        <tissue evidence="3">Leaf</tissue>
    </source>
</reference>
<dbReference type="Gene3D" id="3.80.10.10">
    <property type="entry name" value="Ribonuclease Inhibitor"/>
    <property type="match status" value="1"/>
</dbReference>
<dbReference type="Proteomes" id="UP000623129">
    <property type="component" value="Unassembled WGS sequence"/>
</dbReference>
<dbReference type="SUPFAM" id="SSF52047">
    <property type="entry name" value="RNI-like"/>
    <property type="match status" value="1"/>
</dbReference>
<dbReference type="PANTHER" id="PTHR31639:SF285">
    <property type="entry name" value="OS01G0730200 PROTEIN"/>
    <property type="match status" value="1"/>
</dbReference>
<dbReference type="AlphaFoldDB" id="A0A833QHS9"/>
<protein>
    <submittedName>
        <fullName evidence="3">F-box/FBD/LRR-repeat protein</fullName>
    </submittedName>
</protein>
<feature type="domain" description="F-box/LRR-repeat protein 15/At3g58940/PEG3-like LRR" evidence="2">
    <location>
        <begin position="106"/>
        <end position="325"/>
    </location>
</feature>
<evidence type="ECO:0000259" key="2">
    <source>
        <dbReference type="Pfam" id="PF24758"/>
    </source>
</evidence>
<organism evidence="3 4">
    <name type="scientific">Carex littledalei</name>
    <dbReference type="NCBI Taxonomy" id="544730"/>
    <lineage>
        <taxon>Eukaryota</taxon>
        <taxon>Viridiplantae</taxon>
        <taxon>Streptophyta</taxon>
        <taxon>Embryophyta</taxon>
        <taxon>Tracheophyta</taxon>
        <taxon>Spermatophyta</taxon>
        <taxon>Magnoliopsida</taxon>
        <taxon>Liliopsida</taxon>
        <taxon>Poales</taxon>
        <taxon>Cyperaceae</taxon>
        <taxon>Cyperoideae</taxon>
        <taxon>Cariceae</taxon>
        <taxon>Carex</taxon>
        <taxon>Carex subgen. Euthyceras</taxon>
    </lineage>
</organism>
<evidence type="ECO:0000313" key="3">
    <source>
        <dbReference type="EMBL" id="KAF3321502.1"/>
    </source>
</evidence>
<keyword evidence="4" id="KW-1185">Reference proteome</keyword>
<dbReference type="OrthoDB" id="1163429at2759"/>
<sequence>MAARRFQASGSGMDFLSNLPEPVKVKILALVPLKEAVRTSVLSKRWRQTWFGIPSLIIHEEELGVRTLTELIELVDHLLFSHTDSIDKFELVVAQRHYRFSIEEDLDIWINTLLRKHVHELVLNLGYAPLDIPSRIFSLPDLEALHLRGCKINNMPKNFDGFKWVHTLKFENIGHEGMEIERLVSGCPLLTHFLLVTDQMFDDLTIRSPNLLELKIIAEFKELHLETPKLVTLFASLTEGFLRVVQSKYKNNISRLMCCLPEIQKLDIYWNFVRYLASGGVPVQLPVNISYLTELVIEIDCAFSKHIDVVLCLLRSAPKLRNLYIELNNEENNGPPYTSYWEEAGAIECQLNQLQTVKIGGELLDLHCIVAFVKFVLRSAPILEEVGMKNIAELEGVHVGTKFFMDLLELPRLSNKAIIKMI</sequence>
<accession>A0A833QHS9</accession>
<proteinExistence type="predicted"/>
<dbReference type="InterPro" id="IPR032675">
    <property type="entry name" value="LRR_dom_sf"/>
</dbReference>
<dbReference type="InterPro" id="IPR036047">
    <property type="entry name" value="F-box-like_dom_sf"/>
</dbReference>
<gene>
    <name evidence="3" type="ORF">FCM35_KLT13718</name>
</gene>
<dbReference type="Pfam" id="PF00646">
    <property type="entry name" value="F-box"/>
    <property type="match status" value="1"/>
</dbReference>
<dbReference type="CDD" id="cd22160">
    <property type="entry name" value="F-box_AtFBL13-like"/>
    <property type="match status" value="1"/>
</dbReference>
<dbReference type="EMBL" id="SWLB01000026">
    <property type="protein sequence ID" value="KAF3321502.1"/>
    <property type="molecule type" value="Genomic_DNA"/>
</dbReference>
<dbReference type="SUPFAM" id="SSF81383">
    <property type="entry name" value="F-box domain"/>
    <property type="match status" value="1"/>
</dbReference>
<evidence type="ECO:0000259" key="1">
    <source>
        <dbReference type="Pfam" id="PF00646"/>
    </source>
</evidence>
<comment type="caution">
    <text evidence="3">The sequence shown here is derived from an EMBL/GenBank/DDBJ whole genome shotgun (WGS) entry which is preliminary data.</text>
</comment>
<dbReference type="PANTHER" id="PTHR31639">
    <property type="entry name" value="F-BOX PROTEIN-LIKE"/>
    <property type="match status" value="1"/>
</dbReference>
<dbReference type="InterPro" id="IPR001810">
    <property type="entry name" value="F-box_dom"/>
</dbReference>
<dbReference type="Pfam" id="PF24758">
    <property type="entry name" value="LRR_At5g56370"/>
    <property type="match status" value="1"/>
</dbReference>
<name>A0A833QHS9_9POAL</name>
<evidence type="ECO:0000313" key="4">
    <source>
        <dbReference type="Proteomes" id="UP000623129"/>
    </source>
</evidence>
<dbReference type="InterPro" id="IPR053781">
    <property type="entry name" value="F-box_AtFBL13-like"/>
</dbReference>
<feature type="domain" description="F-box" evidence="1">
    <location>
        <begin position="16"/>
        <end position="50"/>
    </location>
</feature>